<dbReference type="RefSeq" id="WP_143185123.1">
    <property type="nucleotide sequence ID" value="NZ_FQYR01000007.1"/>
</dbReference>
<dbReference type="OrthoDB" id="9796530at2"/>
<organism evidence="3 4">
    <name type="scientific">Rubritalea squalenifaciens DSM 18772</name>
    <dbReference type="NCBI Taxonomy" id="1123071"/>
    <lineage>
        <taxon>Bacteria</taxon>
        <taxon>Pseudomonadati</taxon>
        <taxon>Verrucomicrobiota</taxon>
        <taxon>Verrucomicrobiia</taxon>
        <taxon>Verrucomicrobiales</taxon>
        <taxon>Rubritaleaceae</taxon>
        <taxon>Rubritalea</taxon>
    </lineage>
</organism>
<feature type="compositionally biased region" description="Basic and acidic residues" evidence="1">
    <location>
        <begin position="270"/>
        <end position="323"/>
    </location>
</feature>
<dbReference type="STRING" id="1123071.SAMN02745181_3574"/>
<evidence type="ECO:0000313" key="4">
    <source>
        <dbReference type="Proteomes" id="UP000184510"/>
    </source>
</evidence>
<gene>
    <name evidence="3" type="ORF">SAMN02745181_3574</name>
</gene>
<evidence type="ECO:0000313" key="3">
    <source>
        <dbReference type="EMBL" id="SHK28744.1"/>
    </source>
</evidence>
<reference evidence="3 4" key="1">
    <citation type="submission" date="2016-11" db="EMBL/GenBank/DDBJ databases">
        <authorList>
            <person name="Jaros S."/>
            <person name="Januszkiewicz K."/>
            <person name="Wedrychowicz H."/>
        </authorList>
    </citation>
    <scope>NUCLEOTIDE SEQUENCE [LARGE SCALE GENOMIC DNA]</scope>
    <source>
        <strain evidence="3 4">DSM 18772</strain>
    </source>
</reference>
<feature type="region of interest" description="Disordered" evidence="1">
    <location>
        <begin position="270"/>
        <end position="331"/>
    </location>
</feature>
<dbReference type="InterPro" id="IPR025924">
    <property type="entry name" value="YHYH_dom"/>
</dbReference>
<protein>
    <submittedName>
        <fullName evidence="3">YHYH protein</fullName>
    </submittedName>
</protein>
<keyword evidence="4" id="KW-1185">Reference proteome</keyword>
<feature type="domain" description="YHYH" evidence="2">
    <location>
        <begin position="81"/>
        <end position="272"/>
    </location>
</feature>
<evidence type="ECO:0000256" key="1">
    <source>
        <dbReference type="SAM" id="MobiDB-lite"/>
    </source>
</evidence>
<evidence type="ECO:0000259" key="2">
    <source>
        <dbReference type="Pfam" id="PF14240"/>
    </source>
</evidence>
<sequence length="331" mass="36886">MKKLITVVVSSGCICGLLHAHEGVHEKTSRKASVGEAKNEVQIKVEGDKRVITANGIPVHSTGSFPNRHNPNEIRVQNYRFEVPVTPKKLDRPRNALGQVFGVAVNGVVFDPGTAETWNNDRRWSYEALTSKLNLGLDENHAHVQPTGAYHYHGMPNGLLIELKANKQEMTLIGWAADGYPIYALYGHKEASDSKSSLIKLKSSYKLKTGKRDGGPGGKPDGSFAQDFEYVQGAGDLDECNGREGVTPEFPDGTYYYVLTEDFPFIPRLFRGEPDPSFEHRGGPRGGRERGPHHERGRPDRREDHRRPDHRGDHRRPDGDGHPPHPPHPPR</sequence>
<dbReference type="Proteomes" id="UP000184510">
    <property type="component" value="Unassembled WGS sequence"/>
</dbReference>
<accession>A0A1M6R8F2</accession>
<proteinExistence type="predicted"/>
<dbReference type="Pfam" id="PF14240">
    <property type="entry name" value="YHYH"/>
    <property type="match status" value="1"/>
</dbReference>
<dbReference type="AlphaFoldDB" id="A0A1M6R8F2"/>
<dbReference type="InParanoid" id="A0A1M6R8F2"/>
<dbReference type="EMBL" id="FQYR01000007">
    <property type="protein sequence ID" value="SHK28744.1"/>
    <property type="molecule type" value="Genomic_DNA"/>
</dbReference>
<name>A0A1M6R8F2_9BACT</name>